<feature type="compositionally biased region" description="Acidic residues" evidence="1">
    <location>
        <begin position="342"/>
        <end position="355"/>
    </location>
</feature>
<feature type="compositionally biased region" description="Low complexity" evidence="1">
    <location>
        <begin position="922"/>
        <end position="1002"/>
    </location>
</feature>
<feature type="region of interest" description="Disordered" evidence="1">
    <location>
        <begin position="1134"/>
        <end position="1179"/>
    </location>
</feature>
<reference evidence="2 3" key="1">
    <citation type="submission" date="2021-12" db="EMBL/GenBank/DDBJ databases">
        <title>High titer production of polyol ester of fatty acids by Rhodotorula paludigena BS15 towards product separation-free biomass refinery.</title>
        <authorList>
            <person name="Mano J."/>
            <person name="Ono H."/>
            <person name="Tanaka T."/>
            <person name="Naito K."/>
            <person name="Sushida H."/>
            <person name="Ike M."/>
            <person name="Tokuyasu K."/>
            <person name="Kitaoka M."/>
        </authorList>
    </citation>
    <scope>NUCLEOTIDE SEQUENCE [LARGE SCALE GENOMIC DNA]</scope>
    <source>
        <strain evidence="2 3">BS15</strain>
    </source>
</reference>
<feature type="compositionally biased region" description="Low complexity" evidence="1">
    <location>
        <begin position="451"/>
        <end position="463"/>
    </location>
</feature>
<feature type="compositionally biased region" description="Basic and acidic residues" evidence="1">
    <location>
        <begin position="744"/>
        <end position="753"/>
    </location>
</feature>
<feature type="region of interest" description="Disordered" evidence="1">
    <location>
        <begin position="910"/>
        <end position="1037"/>
    </location>
</feature>
<dbReference type="AlphaFoldDB" id="A0AAV5GF53"/>
<sequence length="1269" mass="132468">MDHWPDRTVHEVDFGSDRVGPAAAAPLKQRVLSLAWWLARRVPWYLWLMLALFLYGRYVQGNGKRVTRARRRPAPTPAQNPRRYDPPKRDVIAGRPSPLSISRTSPNLERRGSYGRYGAGYGSPAQSSTMTERRNSGLSAYSPLASPRPVVTPPPYSVSSHVDSPARAPSSLRNEFTASAPVLPTTSSLSRRAPLKRAHSDEALPATSGEKRTKVGGDYDFAHDGGEEDAPMELDEEALVREPPAPRGTTRRRPDDDEDEEDEASKRSRTLEPSASEGGEAAAQPEKGKKRRASDGSLSSEGLEQRDTGAVKQQKKKARKGALGTGSGRDKRSLADTSFERTEDEDALELDEDEEGRAPTKNADSDYSETDEAAQLPQPVDKGKGKEKPAPVKRFRSRLERRGSDDDDMMGDDLPQYGSSTPSSSTPASPAAKSPPPSSTSGFRGNPRLGRIIAKQQQQARRASGLNSRQRSPSPQGRELELVSPDTPRKPGDEWVNHEGDRYKIELDGTQKRLCEVRERRLKYRMPKDSRHPDAKATHVVIVERWLTNEQYQQAFEHRKLAWQTTFEEETRQLRAQEAAEVEERKAQQGDAVPGDALGEEDLRSDFYIRGAGTPLRTYRNINEILARPGSSSGASTPTRQSPMLANGRMRLGGGQVARNSPRKWSDYEVRKLLEDEETARAERERRRKAYLAMGGDLYPTDYDLSEEDRIKAAKDKEEKDKEPAKLKLADYAIAAPPVVAAAPEEKKKDEVKAPASSFTAPSASSATAATTSATSGTSTSTATAKPSVPNFFGGAGSKSAVAPATETKQPAAPSFSFGAPTPASEKKDEAPAAPKPSFSFGAPAANPDTAPKGDATAAPKPSFSFATETKKDGTPNAPFSFGSPAAPVDKKVDTAAAALKPLFGFGASTSSPALDKPAAEAPKPASFSFGAAPAAPAAVSVSTPAPAAAAPSPFGFSAPTAPAASEPPKADKPSFSFGAPAAPSATSAPGSAASFSFGAPAKPEEPKPTTPAASPFSFGAAAPTSQTSSTGAAPAAASPFSFGGAGSAPSASAAPATTGFGFGQSTSAAATPTAPAASAAPAATGFSFGASAPAQPASTGFSFGQASVSPAPASPAPATGGFSFGGGFTFGEAAAPSGTPGGTPMFSQTSTSQAPASTDLSSEPAASPTTSGSVTGTESVPFYSAPNTFTPTASGVSPAPGSVVTIVNTAGAGSYTDTFVYTAAASTVPPTGNITNTAVPARSGGAGGVTDLSPNPTHLQVRIERELF</sequence>
<feature type="compositionally biased region" description="Basic and acidic residues" evidence="1">
    <location>
        <begin position="209"/>
        <end position="225"/>
    </location>
</feature>
<dbReference type="EMBL" id="BQKY01000002">
    <property type="protein sequence ID" value="GJN88271.1"/>
    <property type="molecule type" value="Genomic_DNA"/>
</dbReference>
<feature type="compositionally biased region" description="Polar residues" evidence="1">
    <location>
        <begin position="630"/>
        <end position="644"/>
    </location>
</feature>
<feature type="region of interest" description="Disordered" evidence="1">
    <location>
        <begin position="738"/>
        <end position="888"/>
    </location>
</feature>
<feature type="compositionally biased region" description="Basic and acidic residues" evidence="1">
    <location>
        <begin position="82"/>
        <end position="92"/>
    </location>
</feature>
<feature type="compositionally biased region" description="Low complexity" evidence="1">
    <location>
        <begin position="272"/>
        <end position="285"/>
    </location>
</feature>
<feature type="compositionally biased region" description="Basic and acidic residues" evidence="1">
    <location>
        <begin position="328"/>
        <end position="341"/>
    </location>
</feature>
<feature type="compositionally biased region" description="Low complexity" evidence="1">
    <location>
        <begin position="419"/>
        <end position="432"/>
    </location>
</feature>
<feature type="compositionally biased region" description="Low complexity" evidence="1">
    <location>
        <begin position="1148"/>
        <end position="1159"/>
    </location>
</feature>
<name>A0AAV5GF53_9BASI</name>
<feature type="compositionally biased region" description="Acidic residues" evidence="1">
    <location>
        <begin position="226"/>
        <end position="237"/>
    </location>
</feature>
<evidence type="ECO:0000313" key="3">
    <source>
        <dbReference type="Proteomes" id="UP001342314"/>
    </source>
</evidence>
<evidence type="ECO:0000256" key="1">
    <source>
        <dbReference type="SAM" id="MobiDB-lite"/>
    </source>
</evidence>
<feature type="compositionally biased region" description="Polar residues" evidence="1">
    <location>
        <begin position="465"/>
        <end position="475"/>
    </location>
</feature>
<accession>A0AAV5GF53</accession>
<dbReference type="Proteomes" id="UP001342314">
    <property type="component" value="Unassembled WGS sequence"/>
</dbReference>
<feature type="region of interest" description="Disordered" evidence="1">
    <location>
        <begin position="64"/>
        <end position="499"/>
    </location>
</feature>
<feature type="region of interest" description="Disordered" evidence="1">
    <location>
        <begin position="628"/>
        <end position="661"/>
    </location>
</feature>
<proteinExistence type="predicted"/>
<feature type="compositionally biased region" description="Basic and acidic residues" evidence="1">
    <location>
        <begin position="381"/>
        <end position="390"/>
    </location>
</feature>
<feature type="compositionally biased region" description="Basic and acidic residues" evidence="1">
    <location>
        <begin position="487"/>
        <end position="499"/>
    </location>
</feature>
<evidence type="ECO:0000313" key="2">
    <source>
        <dbReference type="EMBL" id="GJN88271.1"/>
    </source>
</evidence>
<organism evidence="2 3">
    <name type="scientific">Rhodotorula paludigena</name>
    <dbReference type="NCBI Taxonomy" id="86838"/>
    <lineage>
        <taxon>Eukaryota</taxon>
        <taxon>Fungi</taxon>
        <taxon>Dikarya</taxon>
        <taxon>Basidiomycota</taxon>
        <taxon>Pucciniomycotina</taxon>
        <taxon>Microbotryomycetes</taxon>
        <taxon>Sporidiobolales</taxon>
        <taxon>Sporidiobolaceae</taxon>
        <taxon>Rhodotorula</taxon>
    </lineage>
</organism>
<keyword evidence="3" id="KW-1185">Reference proteome</keyword>
<comment type="caution">
    <text evidence="2">The sequence shown here is derived from an EMBL/GenBank/DDBJ whole genome shotgun (WGS) entry which is preliminary data.</text>
</comment>
<feature type="compositionally biased region" description="Low complexity" evidence="1">
    <location>
        <begin position="1168"/>
        <end position="1179"/>
    </location>
</feature>
<gene>
    <name evidence="2" type="ORF">Rhopal_001236-T1</name>
</gene>
<protein>
    <submittedName>
        <fullName evidence="2">Uncharacterized protein</fullName>
    </submittedName>
</protein>
<feature type="compositionally biased region" description="Low complexity" evidence="1">
    <location>
        <begin position="754"/>
        <end position="788"/>
    </location>
</feature>
<feature type="compositionally biased region" description="Low complexity" evidence="1">
    <location>
        <begin position="1011"/>
        <end position="1037"/>
    </location>
</feature>